<dbReference type="InterPro" id="IPR023393">
    <property type="entry name" value="START-like_dom_sf"/>
</dbReference>
<accession>A0ABP9GB71</accession>
<name>A0ABP9GB71_9ACTN</name>
<sequence length="234" mass="25258">MTGNKSFKSRVRARMEKTGESYTAARRHLVGAAEDSAAPDATAPAGPRPEGVSALLPPDASVRERTGRGIEEWFALLDEWGARQRTHTEIARHLTADQGVDGWWAQSVTVAYEQSRGMRAPGQRSDGSFSATASKTVAVSADRLFAAFADSGVRERWLPGAPLRVRTATPARSWCADWSGAGAGRLVAAFTAKGPDKAAVSLEHEKLPDAEAAAAMRTHWRERLQALKHLLEDS</sequence>
<dbReference type="Gene3D" id="3.30.530.20">
    <property type="match status" value="1"/>
</dbReference>
<gene>
    <name evidence="2" type="ORF">GCM10023224_16440</name>
</gene>
<evidence type="ECO:0000313" key="2">
    <source>
        <dbReference type="EMBL" id="GAA4936340.1"/>
    </source>
</evidence>
<dbReference type="SUPFAM" id="SSF55961">
    <property type="entry name" value="Bet v1-like"/>
    <property type="match status" value="1"/>
</dbReference>
<keyword evidence="3" id="KW-1185">Reference proteome</keyword>
<proteinExistence type="predicted"/>
<evidence type="ECO:0008006" key="4">
    <source>
        <dbReference type="Google" id="ProtNLM"/>
    </source>
</evidence>
<protein>
    <recommendedName>
        <fullName evidence="4">DUF4287 domain-containing protein</fullName>
    </recommendedName>
</protein>
<organism evidence="2 3">
    <name type="scientific">Streptomonospora halophila</name>
    <dbReference type="NCBI Taxonomy" id="427369"/>
    <lineage>
        <taxon>Bacteria</taxon>
        <taxon>Bacillati</taxon>
        <taxon>Actinomycetota</taxon>
        <taxon>Actinomycetes</taxon>
        <taxon>Streptosporangiales</taxon>
        <taxon>Nocardiopsidaceae</taxon>
        <taxon>Streptomonospora</taxon>
    </lineage>
</organism>
<dbReference type="RefSeq" id="WP_345556110.1">
    <property type="nucleotide sequence ID" value="NZ_BAABIK010000007.1"/>
</dbReference>
<evidence type="ECO:0000256" key="1">
    <source>
        <dbReference type="SAM" id="MobiDB-lite"/>
    </source>
</evidence>
<feature type="compositionally biased region" description="Low complexity" evidence="1">
    <location>
        <begin position="32"/>
        <end position="49"/>
    </location>
</feature>
<evidence type="ECO:0000313" key="3">
    <source>
        <dbReference type="Proteomes" id="UP001499993"/>
    </source>
</evidence>
<dbReference type="Proteomes" id="UP001499993">
    <property type="component" value="Unassembled WGS sequence"/>
</dbReference>
<reference evidence="3" key="1">
    <citation type="journal article" date="2019" name="Int. J. Syst. Evol. Microbiol.">
        <title>The Global Catalogue of Microorganisms (GCM) 10K type strain sequencing project: providing services to taxonomists for standard genome sequencing and annotation.</title>
        <authorList>
            <consortium name="The Broad Institute Genomics Platform"/>
            <consortium name="The Broad Institute Genome Sequencing Center for Infectious Disease"/>
            <person name="Wu L."/>
            <person name="Ma J."/>
        </authorList>
    </citation>
    <scope>NUCLEOTIDE SEQUENCE [LARGE SCALE GENOMIC DNA]</scope>
    <source>
        <strain evidence="3">JCM 18123</strain>
    </source>
</reference>
<feature type="region of interest" description="Disordered" evidence="1">
    <location>
        <begin position="1"/>
        <end position="57"/>
    </location>
</feature>
<comment type="caution">
    <text evidence="2">The sequence shown here is derived from an EMBL/GenBank/DDBJ whole genome shotgun (WGS) entry which is preliminary data.</text>
</comment>
<dbReference type="EMBL" id="BAABIK010000007">
    <property type="protein sequence ID" value="GAA4936340.1"/>
    <property type="molecule type" value="Genomic_DNA"/>
</dbReference>